<gene>
    <name evidence="3" type="ORF">DXC80_03625</name>
</gene>
<dbReference type="InterPro" id="IPR025408">
    <property type="entry name" value="DUF4134"/>
</dbReference>
<dbReference type="Proteomes" id="UP000260795">
    <property type="component" value="Unassembled WGS sequence"/>
</dbReference>
<keyword evidence="1" id="KW-0472">Membrane</keyword>
<name>A0A3E4R7P2_BACUN</name>
<protein>
    <submittedName>
        <fullName evidence="3">DUF4134 domain-containing protein</fullName>
    </submittedName>
</protein>
<accession>A0A3E4R7P2</accession>
<dbReference type="RefSeq" id="WP_117680668.1">
    <property type="nucleotide sequence ID" value="NZ_QSRK01000004.1"/>
</dbReference>
<feature type="transmembrane region" description="Helical" evidence="1">
    <location>
        <begin position="89"/>
        <end position="111"/>
    </location>
</feature>
<dbReference type="Pfam" id="PF13572">
    <property type="entry name" value="DUF4134"/>
    <property type="match status" value="1"/>
</dbReference>
<keyword evidence="2" id="KW-0732">Signal</keyword>
<feature type="transmembrane region" description="Helical" evidence="1">
    <location>
        <begin position="52"/>
        <end position="77"/>
    </location>
</feature>
<feature type="signal peptide" evidence="2">
    <location>
        <begin position="1"/>
        <end position="28"/>
    </location>
</feature>
<dbReference type="AlphaFoldDB" id="A0A3E4R7P2"/>
<organism evidence="3 4">
    <name type="scientific">Bacteroides uniformis</name>
    <dbReference type="NCBI Taxonomy" id="820"/>
    <lineage>
        <taxon>Bacteria</taxon>
        <taxon>Pseudomonadati</taxon>
        <taxon>Bacteroidota</taxon>
        <taxon>Bacteroidia</taxon>
        <taxon>Bacteroidales</taxon>
        <taxon>Bacteroidaceae</taxon>
        <taxon>Bacteroides</taxon>
    </lineage>
</organism>
<keyword evidence="1" id="KW-0812">Transmembrane</keyword>
<evidence type="ECO:0000256" key="2">
    <source>
        <dbReference type="SAM" id="SignalP"/>
    </source>
</evidence>
<reference evidence="3 4" key="1">
    <citation type="submission" date="2018-08" db="EMBL/GenBank/DDBJ databases">
        <title>A genome reference for cultivated species of the human gut microbiota.</title>
        <authorList>
            <person name="Zou Y."/>
            <person name="Xue W."/>
            <person name="Luo G."/>
        </authorList>
    </citation>
    <scope>NUCLEOTIDE SEQUENCE [LARGE SCALE GENOMIC DNA]</scope>
    <source>
        <strain evidence="3 4">TF08-13</strain>
    </source>
</reference>
<feature type="chain" id="PRO_5017648110" evidence="2">
    <location>
        <begin position="29"/>
        <end position="120"/>
    </location>
</feature>
<evidence type="ECO:0000256" key="1">
    <source>
        <dbReference type="SAM" id="Phobius"/>
    </source>
</evidence>
<sequence length="120" mass="13199">MKPLVCKPLLLRALTLSLIFLTTVTASAKCGAVDYSWGADGLAEATSFLGTMMIYTVDILYAGAVIMVIISSLQLYIKMNLHEGDVTKSIWMLFGAIFFMIGAMIVMPAFFGYQDMSFIF</sequence>
<keyword evidence="1" id="KW-1133">Transmembrane helix</keyword>
<comment type="caution">
    <text evidence="3">The sequence shown here is derived from an EMBL/GenBank/DDBJ whole genome shotgun (WGS) entry which is preliminary data.</text>
</comment>
<dbReference type="EMBL" id="QSRK01000004">
    <property type="protein sequence ID" value="RGL16273.1"/>
    <property type="molecule type" value="Genomic_DNA"/>
</dbReference>
<evidence type="ECO:0000313" key="4">
    <source>
        <dbReference type="Proteomes" id="UP000260795"/>
    </source>
</evidence>
<proteinExistence type="predicted"/>
<evidence type="ECO:0000313" key="3">
    <source>
        <dbReference type="EMBL" id="RGL16273.1"/>
    </source>
</evidence>